<evidence type="ECO:0000256" key="1">
    <source>
        <dbReference type="ARBA" id="ARBA00022741"/>
    </source>
</evidence>
<evidence type="ECO:0000256" key="3">
    <source>
        <dbReference type="ARBA" id="ARBA00022840"/>
    </source>
</evidence>
<reference evidence="5 6" key="1">
    <citation type="submission" date="2016-01" db="EMBL/GenBank/DDBJ databases">
        <authorList>
            <person name="Oliw E.H."/>
        </authorList>
    </citation>
    <scope>NUCLEOTIDE SEQUENCE [LARGE SCALE GENOMIC DNA]</scope>
    <source>
        <strain evidence="5 6">Zutra 3-1</strain>
    </source>
</reference>
<evidence type="ECO:0000256" key="2">
    <source>
        <dbReference type="ARBA" id="ARBA00022801"/>
    </source>
</evidence>
<sequence>MIHILACGPLNTVQDLGRAGYRNIGITATGAMDPIALRVGNILVGNGEDAAAIEIQTFPFRIEFEEALTFAVTGADCAALLDGADLPPYWCVRAEKGQILEFSTPLKNARAYLCLQGGVDVPVVMGSRSTSLRGSFGGHEGRHLTTGDRLSVLPCEPSALPAGGLGVVPLAEATPDMFPVSDKGELLLRAIPAAEHDLFGEGAERFWSEAWKITSQSDRTGYRLAGTPLTLSAPVELRSYGVIPGVVQVPPGGEPIIQMSDANTAGGYPKIAGIIDSDLWRLGQARIGSRIRFVQATVREALEVEQAIDAYFADIRKTLPLVTAALGTLTRR</sequence>
<keyword evidence="2 5" id="KW-0378">Hydrolase</keyword>
<dbReference type="PANTHER" id="PTHR43309">
    <property type="entry name" value="5-OXOPROLINASE SUBUNIT C"/>
    <property type="match status" value="1"/>
</dbReference>
<dbReference type="Proteomes" id="UP000191987">
    <property type="component" value="Unassembled WGS sequence"/>
</dbReference>
<dbReference type="GO" id="GO:0005524">
    <property type="term" value="F:ATP binding"/>
    <property type="evidence" value="ECO:0007669"/>
    <property type="project" value="UniProtKB-KW"/>
</dbReference>
<feature type="domain" description="Carboxyltransferase" evidence="4">
    <location>
        <begin position="23"/>
        <end position="311"/>
    </location>
</feature>
<protein>
    <submittedName>
        <fullName evidence="5">Putative hydrolase subunit</fullName>
    </submittedName>
</protein>
<dbReference type="AlphaFoldDB" id="A0A1S7QYK6"/>
<organism evidence="5 6">
    <name type="scientific">Agrobacterium deltaense Zutra 3/1</name>
    <dbReference type="NCBI Taxonomy" id="1183427"/>
    <lineage>
        <taxon>Bacteria</taxon>
        <taxon>Pseudomonadati</taxon>
        <taxon>Pseudomonadota</taxon>
        <taxon>Alphaproteobacteria</taxon>
        <taxon>Hyphomicrobiales</taxon>
        <taxon>Rhizobiaceae</taxon>
        <taxon>Rhizobium/Agrobacterium group</taxon>
        <taxon>Agrobacterium</taxon>
    </lineage>
</organism>
<dbReference type="SUPFAM" id="SSF50891">
    <property type="entry name" value="Cyclophilin-like"/>
    <property type="match status" value="1"/>
</dbReference>
<evidence type="ECO:0000313" key="6">
    <source>
        <dbReference type="Proteomes" id="UP000191987"/>
    </source>
</evidence>
<gene>
    <name evidence="5" type="primary">ybgK</name>
    <name evidence="5" type="ORF">AGR7C_Lc100390</name>
</gene>
<dbReference type="SMART" id="SM00797">
    <property type="entry name" value="AHS2"/>
    <property type="match status" value="1"/>
</dbReference>
<dbReference type="EMBL" id="FBWG01000028">
    <property type="protein sequence ID" value="CUX43942.1"/>
    <property type="molecule type" value="Genomic_DNA"/>
</dbReference>
<proteinExistence type="predicted"/>
<dbReference type="PANTHER" id="PTHR43309:SF3">
    <property type="entry name" value="5-OXOPROLINASE SUBUNIT C"/>
    <property type="match status" value="1"/>
</dbReference>
<dbReference type="InterPro" id="IPR029000">
    <property type="entry name" value="Cyclophilin-like_dom_sf"/>
</dbReference>
<accession>A0A1S7QYK6</accession>
<name>A0A1S7QYK6_9HYPH</name>
<keyword evidence="1" id="KW-0547">Nucleotide-binding</keyword>
<dbReference type="RefSeq" id="WP_080819633.1">
    <property type="nucleotide sequence ID" value="NZ_LT009749.1"/>
</dbReference>
<evidence type="ECO:0000313" key="5">
    <source>
        <dbReference type="EMBL" id="CUX43942.1"/>
    </source>
</evidence>
<evidence type="ECO:0000259" key="4">
    <source>
        <dbReference type="SMART" id="SM00797"/>
    </source>
</evidence>
<dbReference type="GO" id="GO:0016787">
    <property type="term" value="F:hydrolase activity"/>
    <property type="evidence" value="ECO:0007669"/>
    <property type="project" value="UniProtKB-KW"/>
</dbReference>
<dbReference type="NCBIfam" id="TIGR00724">
    <property type="entry name" value="urea_amlyse_rel"/>
    <property type="match status" value="1"/>
</dbReference>
<keyword evidence="3" id="KW-0067">ATP-binding</keyword>
<dbReference type="InterPro" id="IPR052708">
    <property type="entry name" value="PxpC"/>
</dbReference>
<dbReference type="Pfam" id="PF02626">
    <property type="entry name" value="CT_A_B"/>
    <property type="match status" value="1"/>
</dbReference>
<dbReference type="Gene3D" id="2.40.100.10">
    <property type="entry name" value="Cyclophilin-like"/>
    <property type="match status" value="1"/>
</dbReference>
<dbReference type="InterPro" id="IPR003778">
    <property type="entry name" value="CT_A_B"/>
</dbReference>